<proteinExistence type="predicted"/>
<gene>
    <name evidence="1" type="ORF">M9Y10_045592</name>
</gene>
<comment type="caution">
    <text evidence="1">The sequence shown here is derived from an EMBL/GenBank/DDBJ whole genome shotgun (WGS) entry which is preliminary data.</text>
</comment>
<dbReference type="EMBL" id="JAPFFF010000009">
    <property type="protein sequence ID" value="KAK8882946.1"/>
    <property type="molecule type" value="Genomic_DNA"/>
</dbReference>
<name>A0ABR2JW09_9EUKA</name>
<accession>A0ABR2JW09</accession>
<dbReference type="Proteomes" id="UP001470230">
    <property type="component" value="Unassembled WGS sequence"/>
</dbReference>
<keyword evidence="2" id="KW-1185">Reference proteome</keyword>
<evidence type="ECO:0000313" key="2">
    <source>
        <dbReference type="Proteomes" id="UP001470230"/>
    </source>
</evidence>
<organism evidence="1 2">
    <name type="scientific">Tritrichomonas musculus</name>
    <dbReference type="NCBI Taxonomy" id="1915356"/>
    <lineage>
        <taxon>Eukaryota</taxon>
        <taxon>Metamonada</taxon>
        <taxon>Parabasalia</taxon>
        <taxon>Tritrichomonadida</taxon>
        <taxon>Tritrichomonadidae</taxon>
        <taxon>Tritrichomonas</taxon>
    </lineage>
</organism>
<protein>
    <submittedName>
        <fullName evidence="1">Uncharacterized protein</fullName>
    </submittedName>
</protein>
<sequence>MTAKARTKNGMAQLAGVVLGLQAQGIAPSDIKRMVSAMSPQGAANIVNNHNQSNPNSQWRLLKRDPNGPDTIDNMVDKNDDGIPDVIVVNKDGNPMIVNGYTTTKSKWADDLTYYSALPTKDARKAERLRHLDSNGQPVKIYGRNEYIRDQKGVKYFTYDDVTRPELLPRLGTVVESHPERLPQFYRTTQRAPRSQSAYGMYKKYVFGPAFEDAIAQVEEVIDRDITGKEKMLYHSKLCGVTWKDQVKRQLDPRNQLTPAELDKLKKRKAVKPQLEQLVRELVGGFKENTNTHSYDNFVQILIRGIQSLLGVPANTIGGNVAHVAPLFGGVSQYAANVPQPHDENPFEGLEDDYNREQQERQNIPEIIDDYNAFLE</sequence>
<reference evidence="1 2" key="1">
    <citation type="submission" date="2024-04" db="EMBL/GenBank/DDBJ databases">
        <title>Tritrichomonas musculus Genome.</title>
        <authorList>
            <person name="Alves-Ferreira E."/>
            <person name="Grigg M."/>
            <person name="Lorenzi H."/>
            <person name="Galac M."/>
        </authorList>
    </citation>
    <scope>NUCLEOTIDE SEQUENCE [LARGE SCALE GENOMIC DNA]</scope>
    <source>
        <strain evidence="1 2">EAF2021</strain>
    </source>
</reference>
<evidence type="ECO:0000313" key="1">
    <source>
        <dbReference type="EMBL" id="KAK8882946.1"/>
    </source>
</evidence>